<accession>A0A8H7BQF3</accession>
<feature type="compositionally biased region" description="Low complexity" evidence="1">
    <location>
        <begin position="122"/>
        <end position="139"/>
    </location>
</feature>
<evidence type="ECO:0000313" key="2">
    <source>
        <dbReference type="EMBL" id="KAF7727868.1"/>
    </source>
</evidence>
<feature type="compositionally biased region" description="Acidic residues" evidence="1">
    <location>
        <begin position="325"/>
        <end position="349"/>
    </location>
</feature>
<feature type="region of interest" description="Disordered" evidence="1">
    <location>
        <begin position="1"/>
        <end position="94"/>
    </location>
</feature>
<feature type="compositionally biased region" description="Low complexity" evidence="1">
    <location>
        <begin position="262"/>
        <end position="284"/>
    </location>
</feature>
<feature type="region of interest" description="Disordered" evidence="1">
    <location>
        <begin position="243"/>
        <end position="284"/>
    </location>
</feature>
<feature type="compositionally biased region" description="Acidic residues" evidence="1">
    <location>
        <begin position="306"/>
        <end position="318"/>
    </location>
</feature>
<dbReference type="OrthoDB" id="2426255at2759"/>
<feature type="region of interest" description="Disordered" evidence="1">
    <location>
        <begin position="300"/>
        <end position="353"/>
    </location>
</feature>
<keyword evidence="3" id="KW-1185">Reference proteome</keyword>
<feature type="compositionally biased region" description="Polar residues" evidence="1">
    <location>
        <begin position="1"/>
        <end position="11"/>
    </location>
</feature>
<comment type="caution">
    <text evidence="2">The sequence shown here is derived from an EMBL/GenBank/DDBJ whole genome shotgun (WGS) entry which is preliminary data.</text>
</comment>
<feature type="region of interest" description="Disordered" evidence="1">
    <location>
        <begin position="122"/>
        <end position="141"/>
    </location>
</feature>
<proteinExistence type="predicted"/>
<feature type="compositionally biased region" description="Basic and acidic residues" evidence="1">
    <location>
        <begin position="154"/>
        <end position="176"/>
    </location>
</feature>
<protein>
    <submittedName>
        <fullName evidence="2">Uncharacterized protein</fullName>
    </submittedName>
</protein>
<evidence type="ECO:0000256" key="1">
    <source>
        <dbReference type="SAM" id="MobiDB-lite"/>
    </source>
</evidence>
<reference evidence="2" key="1">
    <citation type="submission" date="2020-01" db="EMBL/GenBank/DDBJ databases">
        <title>Genome Sequencing of Three Apophysomyces-Like Fungal Strains Confirms a Novel Fungal Genus in the Mucoromycota with divergent Burkholderia-like Endosymbiotic Bacteria.</title>
        <authorList>
            <person name="Stajich J.E."/>
            <person name="Macias A.M."/>
            <person name="Carter-House D."/>
            <person name="Lovett B."/>
            <person name="Kasson L.R."/>
            <person name="Berry K."/>
            <person name="Grigoriev I."/>
            <person name="Chang Y."/>
            <person name="Spatafora J."/>
            <person name="Kasson M.T."/>
        </authorList>
    </citation>
    <scope>NUCLEOTIDE SEQUENCE</scope>
    <source>
        <strain evidence="2">NRRL A-21654</strain>
    </source>
</reference>
<feature type="compositionally biased region" description="Low complexity" evidence="1">
    <location>
        <begin position="38"/>
        <end position="56"/>
    </location>
</feature>
<name>A0A8H7BQF3_9FUNG</name>
<sequence length="536" mass="59798">MTTAVIVSETSSTHHDITTLPHINPTLATDRKKRRSLLARSSTSRRQSLTRATASSLAKAVRLSGDFRGSSSRTSSPPPPQCEKPPKRRPSKFESIQKHMRALRPAEQHGWSFNLLRSSSPVSVSSSSSSSSSSFSPSSTITDGSCFLQKQIHETSDDSSAEHSIRRRSSADETLPRVRNKSRSTSACQRHRHQSLPGYMRPFKCEACNKHAKRLSIPSPLLLGRDRRRHSLGVEKSLVVEAEDNGENKRCSTPDTGIVDKSTAPSTAPTTPTTSKGSTVSSSRTSIDVDAFTVSEKIQTGIVVEHDDDNDNDNDNDNDEHLNDEVEEEEEEDENEQEEEDNTDNEDQENGEHVEHNGMESSVSMEDMNTHPDTRAWLQLLASCASHYDRLERVSYELATSKQCVDALLQTHQTIETSLDERERRYQHRLDAYQALVRRQSQMLKEIGALMKQQEQEAGLTEPQQPENTSRPLRDRLAAWLPNYVIKLRWDVSRIIGGAVGTGQVVNHSKDSQGHLVIMVAGTSVTRECQLIPEVT</sequence>
<feature type="region of interest" description="Disordered" evidence="1">
    <location>
        <begin position="154"/>
        <end position="195"/>
    </location>
</feature>
<dbReference type="AlphaFoldDB" id="A0A8H7BQF3"/>
<organism evidence="2 3">
    <name type="scientific">Apophysomyces ossiformis</name>
    <dbReference type="NCBI Taxonomy" id="679940"/>
    <lineage>
        <taxon>Eukaryota</taxon>
        <taxon>Fungi</taxon>
        <taxon>Fungi incertae sedis</taxon>
        <taxon>Mucoromycota</taxon>
        <taxon>Mucoromycotina</taxon>
        <taxon>Mucoromycetes</taxon>
        <taxon>Mucorales</taxon>
        <taxon>Mucorineae</taxon>
        <taxon>Mucoraceae</taxon>
        <taxon>Apophysomyces</taxon>
    </lineage>
</organism>
<gene>
    <name evidence="2" type="ORF">EC973_006981</name>
</gene>
<dbReference type="EMBL" id="JABAYA010000048">
    <property type="protein sequence ID" value="KAF7727868.1"/>
    <property type="molecule type" value="Genomic_DNA"/>
</dbReference>
<dbReference type="Proteomes" id="UP000605846">
    <property type="component" value="Unassembled WGS sequence"/>
</dbReference>
<evidence type="ECO:0000313" key="3">
    <source>
        <dbReference type="Proteomes" id="UP000605846"/>
    </source>
</evidence>